<dbReference type="CDD" id="cd13980">
    <property type="entry name" value="STKc_Vps15"/>
    <property type="match status" value="1"/>
</dbReference>
<keyword evidence="8" id="KW-0067">ATP-binding</keyword>
<feature type="repeat" description="WD" evidence="10">
    <location>
        <begin position="1551"/>
        <end position="1574"/>
    </location>
</feature>
<dbReference type="InterPro" id="IPR016024">
    <property type="entry name" value="ARM-type_fold"/>
</dbReference>
<dbReference type="GO" id="GO:0006623">
    <property type="term" value="P:protein targeting to vacuole"/>
    <property type="evidence" value="ECO:0007669"/>
    <property type="project" value="TreeGrafter"/>
</dbReference>
<dbReference type="PROSITE" id="PS00108">
    <property type="entry name" value="PROTEIN_KINASE_ST"/>
    <property type="match status" value="1"/>
</dbReference>
<evidence type="ECO:0000313" key="14">
    <source>
        <dbReference type="Proteomes" id="UP000308652"/>
    </source>
</evidence>
<dbReference type="GO" id="GO:0016236">
    <property type="term" value="P:macroautophagy"/>
    <property type="evidence" value="ECO:0007669"/>
    <property type="project" value="InterPro"/>
</dbReference>
<evidence type="ECO:0000256" key="4">
    <source>
        <dbReference type="ARBA" id="ARBA00022679"/>
    </source>
</evidence>
<dbReference type="InterPro" id="IPR015943">
    <property type="entry name" value="WD40/YVTN_repeat-like_dom_sf"/>
</dbReference>
<evidence type="ECO:0000256" key="6">
    <source>
        <dbReference type="ARBA" id="ARBA00022741"/>
    </source>
</evidence>
<dbReference type="GO" id="GO:0005770">
    <property type="term" value="C:late endosome"/>
    <property type="evidence" value="ECO:0007669"/>
    <property type="project" value="TreeGrafter"/>
</dbReference>
<name>A0A5C3LE59_9AGAR</name>
<gene>
    <name evidence="13" type="ORF">BDQ12DRAFT_694246</name>
</gene>
<dbReference type="PROSITE" id="PS50011">
    <property type="entry name" value="PROTEIN_KINASE_DOM"/>
    <property type="match status" value="1"/>
</dbReference>
<organism evidence="13 14">
    <name type="scientific">Crucibulum laeve</name>
    <dbReference type="NCBI Taxonomy" id="68775"/>
    <lineage>
        <taxon>Eukaryota</taxon>
        <taxon>Fungi</taxon>
        <taxon>Dikarya</taxon>
        <taxon>Basidiomycota</taxon>
        <taxon>Agaricomycotina</taxon>
        <taxon>Agaricomycetes</taxon>
        <taxon>Agaricomycetidae</taxon>
        <taxon>Agaricales</taxon>
        <taxon>Agaricineae</taxon>
        <taxon>Nidulariaceae</taxon>
        <taxon>Crucibulum</taxon>
    </lineage>
</organism>
<feature type="repeat" description="HEAT" evidence="9">
    <location>
        <begin position="506"/>
        <end position="537"/>
    </location>
</feature>
<evidence type="ECO:0000259" key="12">
    <source>
        <dbReference type="PROSITE" id="PS50011"/>
    </source>
</evidence>
<dbReference type="FunFam" id="1.10.510.10:FF:000497">
    <property type="entry name" value="Phosphoinositide 3-kinase regulatory subunit"/>
    <property type="match status" value="1"/>
</dbReference>
<keyword evidence="5" id="KW-0677">Repeat</keyword>
<evidence type="ECO:0000256" key="8">
    <source>
        <dbReference type="ARBA" id="ARBA00022840"/>
    </source>
</evidence>
<dbReference type="InterPro" id="IPR001680">
    <property type="entry name" value="WD40_rpt"/>
</dbReference>
<dbReference type="SMART" id="SM00320">
    <property type="entry name" value="WD40"/>
    <property type="match status" value="5"/>
</dbReference>
<dbReference type="PANTHER" id="PTHR17583">
    <property type="entry name" value="PHOSPHOINOSITIDE 3-KINASE REGULATORY SUBUNIT 4"/>
    <property type="match status" value="1"/>
</dbReference>
<feature type="region of interest" description="Disordered" evidence="11">
    <location>
        <begin position="841"/>
        <end position="862"/>
    </location>
</feature>
<dbReference type="SUPFAM" id="SSF50978">
    <property type="entry name" value="WD40 repeat-like"/>
    <property type="match status" value="1"/>
</dbReference>
<evidence type="ECO:0000256" key="9">
    <source>
        <dbReference type="PROSITE-ProRule" id="PRU00103"/>
    </source>
</evidence>
<evidence type="ECO:0000313" key="13">
    <source>
        <dbReference type="EMBL" id="TFK31379.1"/>
    </source>
</evidence>
<evidence type="ECO:0000256" key="1">
    <source>
        <dbReference type="ARBA" id="ARBA00012513"/>
    </source>
</evidence>
<dbReference type="InterPro" id="IPR011009">
    <property type="entry name" value="Kinase-like_dom_sf"/>
</dbReference>
<feature type="compositionally biased region" description="Polar residues" evidence="11">
    <location>
        <begin position="942"/>
        <end position="951"/>
    </location>
</feature>
<feature type="compositionally biased region" description="Polar residues" evidence="11">
    <location>
        <begin position="1019"/>
        <end position="1031"/>
    </location>
</feature>
<keyword evidence="2" id="KW-0723">Serine/threonine-protein kinase</keyword>
<dbReference type="GO" id="GO:0034271">
    <property type="term" value="C:phosphatidylinositol 3-kinase complex, class III, type I"/>
    <property type="evidence" value="ECO:0007669"/>
    <property type="project" value="TreeGrafter"/>
</dbReference>
<keyword evidence="4" id="KW-0808">Transferase</keyword>
<dbReference type="InterPro" id="IPR011989">
    <property type="entry name" value="ARM-like"/>
</dbReference>
<dbReference type="STRING" id="68775.A0A5C3LE59"/>
<reference evidence="13 14" key="1">
    <citation type="journal article" date="2019" name="Nat. Ecol. Evol.">
        <title>Megaphylogeny resolves global patterns of mushroom evolution.</title>
        <authorList>
            <person name="Varga T."/>
            <person name="Krizsan K."/>
            <person name="Foldi C."/>
            <person name="Dima B."/>
            <person name="Sanchez-Garcia M."/>
            <person name="Sanchez-Ramirez S."/>
            <person name="Szollosi G.J."/>
            <person name="Szarkandi J.G."/>
            <person name="Papp V."/>
            <person name="Albert L."/>
            <person name="Andreopoulos W."/>
            <person name="Angelini C."/>
            <person name="Antonin V."/>
            <person name="Barry K.W."/>
            <person name="Bougher N.L."/>
            <person name="Buchanan P."/>
            <person name="Buyck B."/>
            <person name="Bense V."/>
            <person name="Catcheside P."/>
            <person name="Chovatia M."/>
            <person name="Cooper J."/>
            <person name="Damon W."/>
            <person name="Desjardin D."/>
            <person name="Finy P."/>
            <person name="Geml J."/>
            <person name="Haridas S."/>
            <person name="Hughes K."/>
            <person name="Justo A."/>
            <person name="Karasinski D."/>
            <person name="Kautmanova I."/>
            <person name="Kiss B."/>
            <person name="Kocsube S."/>
            <person name="Kotiranta H."/>
            <person name="LaButti K.M."/>
            <person name="Lechner B.E."/>
            <person name="Liimatainen K."/>
            <person name="Lipzen A."/>
            <person name="Lukacs Z."/>
            <person name="Mihaltcheva S."/>
            <person name="Morgado L.N."/>
            <person name="Niskanen T."/>
            <person name="Noordeloos M.E."/>
            <person name="Ohm R.A."/>
            <person name="Ortiz-Santana B."/>
            <person name="Ovrebo C."/>
            <person name="Racz N."/>
            <person name="Riley R."/>
            <person name="Savchenko A."/>
            <person name="Shiryaev A."/>
            <person name="Soop K."/>
            <person name="Spirin V."/>
            <person name="Szebenyi C."/>
            <person name="Tomsovsky M."/>
            <person name="Tulloss R.E."/>
            <person name="Uehling J."/>
            <person name="Grigoriev I.V."/>
            <person name="Vagvolgyi C."/>
            <person name="Papp T."/>
            <person name="Martin F.M."/>
            <person name="Miettinen O."/>
            <person name="Hibbett D.S."/>
            <person name="Nagy L.G."/>
        </authorList>
    </citation>
    <scope>NUCLEOTIDE SEQUENCE [LARGE SCALE GENOMIC DNA]</scope>
    <source>
        <strain evidence="13 14">CBS 166.37</strain>
    </source>
</reference>
<evidence type="ECO:0000256" key="2">
    <source>
        <dbReference type="ARBA" id="ARBA00022527"/>
    </source>
</evidence>
<feature type="region of interest" description="Disordered" evidence="11">
    <location>
        <begin position="1003"/>
        <end position="1060"/>
    </location>
</feature>
<dbReference type="SMART" id="SM00220">
    <property type="entry name" value="S_TKc"/>
    <property type="match status" value="1"/>
</dbReference>
<dbReference type="SUPFAM" id="SSF48371">
    <property type="entry name" value="ARM repeat"/>
    <property type="match status" value="1"/>
</dbReference>
<dbReference type="GO" id="GO:0071561">
    <property type="term" value="C:nucleus-vacuole junction"/>
    <property type="evidence" value="ECO:0007669"/>
    <property type="project" value="TreeGrafter"/>
</dbReference>
<dbReference type="Gene3D" id="1.10.510.10">
    <property type="entry name" value="Transferase(Phosphotransferase) domain 1"/>
    <property type="match status" value="1"/>
</dbReference>
<feature type="region of interest" description="Disordered" evidence="11">
    <location>
        <begin position="1576"/>
        <end position="1596"/>
    </location>
</feature>
<feature type="compositionally biased region" description="Polar residues" evidence="11">
    <location>
        <begin position="1587"/>
        <end position="1596"/>
    </location>
</feature>
<dbReference type="InterPro" id="IPR055231">
    <property type="entry name" value="2AA_helical"/>
</dbReference>
<dbReference type="PANTHER" id="PTHR17583:SF0">
    <property type="entry name" value="PHOSPHOINOSITIDE 3-KINASE REGULATORY SUBUNIT 4"/>
    <property type="match status" value="1"/>
</dbReference>
<accession>A0A5C3LE59</accession>
<dbReference type="InterPro" id="IPR000719">
    <property type="entry name" value="Prot_kinase_dom"/>
</dbReference>
<dbReference type="InterPro" id="IPR019775">
    <property type="entry name" value="WD40_repeat_CS"/>
</dbReference>
<dbReference type="GO" id="GO:0005524">
    <property type="term" value="F:ATP binding"/>
    <property type="evidence" value="ECO:0007669"/>
    <property type="project" value="UniProtKB-KW"/>
</dbReference>
<dbReference type="PROSITE" id="PS50294">
    <property type="entry name" value="WD_REPEATS_REGION"/>
    <property type="match status" value="1"/>
</dbReference>
<feature type="compositionally biased region" description="Basic and acidic residues" evidence="11">
    <location>
        <begin position="1097"/>
        <end position="1108"/>
    </location>
</feature>
<feature type="region of interest" description="Disordered" evidence="11">
    <location>
        <begin position="345"/>
        <end position="385"/>
    </location>
</feature>
<proteinExistence type="predicted"/>
<feature type="compositionally biased region" description="Polar residues" evidence="11">
    <location>
        <begin position="1109"/>
        <end position="1119"/>
    </location>
</feature>
<dbReference type="GO" id="GO:0045324">
    <property type="term" value="P:late endosome to vacuole transport"/>
    <property type="evidence" value="ECO:0007669"/>
    <property type="project" value="InterPro"/>
</dbReference>
<feature type="region of interest" description="Disordered" evidence="11">
    <location>
        <begin position="941"/>
        <end position="982"/>
    </location>
</feature>
<feature type="domain" description="Protein kinase" evidence="12">
    <location>
        <begin position="28"/>
        <end position="320"/>
    </location>
</feature>
<dbReference type="EMBL" id="ML213766">
    <property type="protein sequence ID" value="TFK31379.1"/>
    <property type="molecule type" value="Genomic_DNA"/>
</dbReference>
<dbReference type="Pfam" id="PF00400">
    <property type="entry name" value="WD40"/>
    <property type="match status" value="2"/>
</dbReference>
<dbReference type="Gene3D" id="1.25.10.10">
    <property type="entry name" value="Leucine-rich Repeat Variant"/>
    <property type="match status" value="1"/>
</dbReference>
<dbReference type="InterPro" id="IPR036322">
    <property type="entry name" value="WD40_repeat_dom_sf"/>
</dbReference>
<protein>
    <recommendedName>
        <fullName evidence="1">non-specific serine/threonine protein kinase</fullName>
        <ecNumber evidence="1">2.7.11.1</ecNumber>
    </recommendedName>
</protein>
<dbReference type="InterPro" id="IPR045162">
    <property type="entry name" value="Vps15-like"/>
</dbReference>
<dbReference type="PROSITE" id="PS50082">
    <property type="entry name" value="WD_REPEATS_2"/>
    <property type="match status" value="2"/>
</dbReference>
<feature type="repeat" description="WD" evidence="10">
    <location>
        <begin position="1196"/>
        <end position="1237"/>
    </location>
</feature>
<feature type="region of interest" description="Disordered" evidence="11">
    <location>
        <begin position="1097"/>
        <end position="1119"/>
    </location>
</feature>
<keyword evidence="14" id="KW-1185">Reference proteome</keyword>
<evidence type="ECO:0000256" key="5">
    <source>
        <dbReference type="ARBA" id="ARBA00022737"/>
    </source>
</evidence>
<dbReference type="SUPFAM" id="SSF56112">
    <property type="entry name" value="Protein kinase-like (PK-like)"/>
    <property type="match status" value="1"/>
</dbReference>
<evidence type="ECO:0000256" key="7">
    <source>
        <dbReference type="ARBA" id="ARBA00022777"/>
    </source>
</evidence>
<dbReference type="GO" id="GO:0034272">
    <property type="term" value="C:phosphatidylinositol 3-kinase complex, class III, type II"/>
    <property type="evidence" value="ECO:0007669"/>
    <property type="project" value="TreeGrafter"/>
</dbReference>
<dbReference type="InterPro" id="IPR008271">
    <property type="entry name" value="Ser/Thr_kinase_AS"/>
</dbReference>
<dbReference type="OrthoDB" id="242910at2759"/>
<evidence type="ECO:0000256" key="3">
    <source>
        <dbReference type="ARBA" id="ARBA00022574"/>
    </source>
</evidence>
<dbReference type="EC" id="2.7.11.1" evidence="1"/>
<dbReference type="Proteomes" id="UP000308652">
    <property type="component" value="Unassembled WGS sequence"/>
</dbReference>
<evidence type="ECO:0000256" key="10">
    <source>
        <dbReference type="PROSITE-ProRule" id="PRU00221"/>
    </source>
</evidence>
<dbReference type="Pfam" id="PF22956">
    <property type="entry name" value="VPS15-like_hel"/>
    <property type="match status" value="1"/>
</dbReference>
<dbReference type="Gene3D" id="2.130.10.10">
    <property type="entry name" value="YVTN repeat-like/Quinoprotein amine dehydrogenase"/>
    <property type="match status" value="2"/>
</dbReference>
<dbReference type="InterPro" id="IPR021133">
    <property type="entry name" value="HEAT_type_2"/>
</dbReference>
<dbReference type="GO" id="GO:0004674">
    <property type="term" value="F:protein serine/threonine kinase activity"/>
    <property type="evidence" value="ECO:0007669"/>
    <property type="project" value="UniProtKB-KW"/>
</dbReference>
<dbReference type="PROSITE" id="PS50077">
    <property type="entry name" value="HEAT_REPEAT"/>
    <property type="match status" value="1"/>
</dbReference>
<keyword evidence="7" id="KW-0418">Kinase</keyword>
<sequence length="1668" mass="183486">MGNVHSGSTFTRSTGALDSFVADLGGDIVYDKSLGSARFLKTVKCRHRNGYLVMKIFIKPDPGLSLRNYHKRLKSDKEALLEIPNVYNYQTFVETDKAGYIVRQWIASNLYDRISTRPFLSMIEKRWIAFQLLNALRDARNKKVSHGDIKSENILVTSWNWVYLTDFASYKPTYLPLDDPSDFSFFFDTSGRRTCYIAPERFYTAENNPEISAKKSRIALDEAEGKRDGKVTESMDCFSAGCVIAELFLEGAPLFTLSQLFKYRGGEHNVDSQLAAIEDDGVRTLIKQIIDLDPAVRPTFDTLLHTSRGTVFPESFYSFLHNYVSSVNELPNASPFAAATPTAGTTSAFSVAPPTAGSTLRPNTLAAHSAGNAPNADTSAEPLPTDSDHRLERIWADYESVEPYIAPENLDDTVMDVKVEYSSTASSSSRPFQDILPVELHIPNRESKLLRSRQRSAVEDGPALIILALTTANIRNCTLPSSKVRALDVFLALACHLTDEAKLDRMVPYIIELLHDDAPLVRSAALRTLVQVLMLVTVITPSNAAIFPEYIIPNIRHLVQDPEVSVRCAYAQCIVQLADTAVAYLEMGQALKAHGAFTLHDVQEYENAHFEVSYDASLQELQSHVQEHLSALLMDPSSIVKRAVLHDIASLCIFLGRQKTNDVVLSHMITYLNDRDWLLRYAFFESIVDVAACAGGRSLEEYILPLMVQALSDVEETVVAKVLAALTSLCELGLFQKMRIWELMSATLGFLYHPNAWIRQGAAAFITSAAGHLPTSDIWCILYPSLRHFLKSDIVSISEQSLLIATKPPLPRQILDAAVQWAMKADRSNFWRGHRRGKVESPRESMISMRKTGHGSITKNKSEEDDAQIMKLQQLGMTSSDENKLQAMRDYILKLANATSSFTSRLISEPDTGKSLKVIGDVELQKLGVVPQTVFLKARTSEFGTRSSRVPSSAYMSRRSSKSTPIMSPRGTNRLVGGDHGSLGTAAPFEDLRRRLATINGSASSLGVSHAPREPRSALNLSPVTGSSGSSHAIVPAPPSITQERPSSPTESIVSTSNSVSFQPMSRLQIGSDGQKAAPAVGPSKMNAVGLLDSHTKLRSEGSPERSGRTSPMSMSTTLRAHRPRVPSLLPISTYDGQELGISNLLENLYLDNNRELQNDFGPKVHEGPVRRRNGVRHSFARDGNRRIEANLVANLTSHSEAITGIAVSPDHMFFVTSSDDKTVKVWDTSRLERNVTSKPRHTYGQHHARVKCVCILEGVHCFASAADDGSLHVVRVHTTQTGTLPKYGKLQVVREHRVDSVGEYITCMTHYNTDTSSNLVYATTHSAITVVDVRTMTVLQTMENPRHFGPITCLCIDRKRSWIVVGTSTGVLTLWDKRFGLLLRSWHVGIASTGRSVRIHQCVVHPSKGRGKWVMVAVEVSRKAGTDRTSTNLVEVWDIENAVLVETFIMRMGGTGDAIPQPHELTGVDADTSASAAIAALVRSRQGAGDGSDRRTSRNSLTADLLPFPAADVRAIVVGLDFGGYSNAHRPEFEGLTEGGSSSRVSGRGFMVTGSEDRKIRLWDLGRPEKTTVLSGLESEHEKPTYSASTNGNASTFVETWPPPSSGGRSSLPSQRTSLIVHSHQSLLKPHMDVITALACIDSPFRGGIISGDRTGVIKVWRIEQVD</sequence>
<evidence type="ECO:0000256" key="11">
    <source>
        <dbReference type="SAM" id="MobiDB-lite"/>
    </source>
</evidence>
<dbReference type="Pfam" id="PF00069">
    <property type="entry name" value="Pkinase"/>
    <property type="match status" value="1"/>
</dbReference>
<dbReference type="PROSITE" id="PS00678">
    <property type="entry name" value="WD_REPEATS_1"/>
    <property type="match status" value="1"/>
</dbReference>
<keyword evidence="6" id="KW-0547">Nucleotide-binding</keyword>
<keyword evidence="3 10" id="KW-0853">WD repeat</keyword>
<feature type="compositionally biased region" description="Polar residues" evidence="11">
    <location>
        <begin position="1040"/>
        <end position="1060"/>
    </location>
</feature>